<dbReference type="InterPro" id="IPR008964">
    <property type="entry name" value="Invasin/intimin_cell_adhesion"/>
</dbReference>
<gene>
    <name evidence="2" type="ORF">L0665_04375</name>
</gene>
<dbReference type="InterPro" id="IPR013783">
    <property type="entry name" value="Ig-like_fold"/>
</dbReference>
<organism evidence="2 3">
    <name type="scientific">Methanogenium marinum</name>
    <dbReference type="NCBI Taxonomy" id="348610"/>
    <lineage>
        <taxon>Archaea</taxon>
        <taxon>Methanobacteriati</taxon>
        <taxon>Methanobacteriota</taxon>
        <taxon>Stenosarchaea group</taxon>
        <taxon>Methanomicrobia</taxon>
        <taxon>Methanomicrobiales</taxon>
        <taxon>Methanomicrobiaceae</taxon>
        <taxon>Methanogenium</taxon>
    </lineage>
</organism>
<reference evidence="2" key="1">
    <citation type="submission" date="2022-01" db="EMBL/GenBank/DDBJ databases">
        <title>Draft genome of Methanogenium marinum DSM 15558.</title>
        <authorList>
            <person name="Chen S.-C."/>
            <person name="You Y.-T."/>
        </authorList>
    </citation>
    <scope>NUCLEOTIDE SEQUENCE</scope>
    <source>
        <strain evidence="2">DSM 15558</strain>
    </source>
</reference>
<dbReference type="Proteomes" id="UP001143747">
    <property type="component" value="Unassembled WGS sequence"/>
</dbReference>
<evidence type="ECO:0000313" key="3">
    <source>
        <dbReference type="Proteomes" id="UP001143747"/>
    </source>
</evidence>
<evidence type="ECO:0000259" key="1">
    <source>
        <dbReference type="PROSITE" id="PS50234"/>
    </source>
</evidence>
<sequence length="1047" mass="114831">MKNSLWILLVLGVIVGVLPVMVSADPITDEDVSIEFFIDDGNPADLHDENGWLVAGSGISSVIRVDYTGSGSPDINFVRIISLEEDTYGKVKGKDAASLPCEVVFSASKKVAGNATIQVHINYTAEGIGYDYYRTVYQPIDHAAPKKIQNLVFEGEVTLNEMMNITMTMVDRYGNTVNSLYEDALGVVGSPEGVTFETTSYAGSGFYDGTGYGAESVTIPVNAEGSVVATFKAGTEAGPKYLIHVVPDIYVNDKWLTITALADAKPYAIVVSVDPNVVTPPYIPADGESKFYLTYRLFDRYGNPSGNQTLHFNDSVFEDEFIRRTNSDGEVKFTFGPFDRVTLFTIHAYAVENTSVTVDQELRFTNTSPEDMLLTANPQSMPSADVEAGFHADLLAKVTDESGNGVPGETVQFFITPPGLWDDAQELDPYLDDTPGVTDAIAITDIDGVATVHFTPGRFVTNISDDHYNATASESCTVVARWGTPPKKTRSIDLVWKNYPYLRVETEVNPETVQVGDPVEVTIRLIGDGYALSPDPIDVMLCVDRSWSMTYDSPDRMVSLMSALKVFNTEMTEGRDWVGMTSFGKRGTINYASDPYIVPKTYSDLATMDLPLTSLNRAMVNQTIDHLVPGGYTGMRYGLYLAINEIVGKPRIDAVQAVIVLSDGDYNNYGDPLARGTGYLYSPIYVGDDDSLYKSPTQSPFGHYSLDYINFSEILDVEEQNLSVYAVNHNITIYSISFGDGLTDNGIDTLKTLATGTGGKYNHAPTGDDLAAIYTKIAGELKTEAGVNTTMDVMFTNIEQNNVSVENDPSDPILEYEYEDGISTLVMSWNTTGSPPGSEDLPNIMGPLTFDQRNDWKDNQSLNFNTTEIGTIHLGQIWQAKFRLNISKPGNINIFGKESAIFFNNGEDFLLLPKTYITAVPYLNATGINFTGLEVSDLTCVEAEGGDVIENYLTMEWNLNYSGNYTATQYLYYQKVGDGIWIPFSEVPVTGPVSMLSHTRELYVADFPPGEYKLRVCAMAPDAPDSVAETLCSIVIGQGGQFFIRLE</sequence>
<dbReference type="SUPFAM" id="SSF49373">
    <property type="entry name" value="Invasin/intimin cell-adhesion fragments"/>
    <property type="match status" value="1"/>
</dbReference>
<evidence type="ECO:0000313" key="2">
    <source>
        <dbReference type="EMBL" id="MDE4907847.1"/>
    </source>
</evidence>
<dbReference type="SMART" id="SM00327">
    <property type="entry name" value="VWA"/>
    <property type="match status" value="1"/>
</dbReference>
<feature type="domain" description="VWFA" evidence="1">
    <location>
        <begin position="538"/>
        <end position="781"/>
    </location>
</feature>
<dbReference type="CDD" id="cd00198">
    <property type="entry name" value="vWFA"/>
    <property type="match status" value="1"/>
</dbReference>
<accession>A0A9Q4KSB8</accession>
<dbReference type="EMBL" id="JAKELO010000002">
    <property type="protein sequence ID" value="MDE4907847.1"/>
    <property type="molecule type" value="Genomic_DNA"/>
</dbReference>
<protein>
    <submittedName>
        <fullName evidence="2">VWA domain-containing protein</fullName>
    </submittedName>
</protein>
<name>A0A9Q4KSB8_9EURY</name>
<dbReference type="Gene3D" id="3.40.50.410">
    <property type="entry name" value="von Willebrand factor, type A domain"/>
    <property type="match status" value="1"/>
</dbReference>
<dbReference type="InterPro" id="IPR002035">
    <property type="entry name" value="VWF_A"/>
</dbReference>
<dbReference type="PROSITE" id="PS50234">
    <property type="entry name" value="VWFA"/>
    <property type="match status" value="1"/>
</dbReference>
<dbReference type="AlphaFoldDB" id="A0A9Q4KSB8"/>
<comment type="caution">
    <text evidence="2">The sequence shown here is derived from an EMBL/GenBank/DDBJ whole genome shotgun (WGS) entry which is preliminary data.</text>
</comment>
<dbReference type="RefSeq" id="WP_274924492.1">
    <property type="nucleotide sequence ID" value="NZ_JAKELO010000002.1"/>
</dbReference>
<proteinExistence type="predicted"/>
<dbReference type="SUPFAM" id="SSF53300">
    <property type="entry name" value="vWA-like"/>
    <property type="match status" value="1"/>
</dbReference>
<keyword evidence="3" id="KW-1185">Reference proteome</keyword>
<dbReference type="InterPro" id="IPR036465">
    <property type="entry name" value="vWFA_dom_sf"/>
</dbReference>
<dbReference type="Gene3D" id="2.60.40.10">
    <property type="entry name" value="Immunoglobulins"/>
    <property type="match status" value="2"/>
</dbReference>